<evidence type="ECO:0000256" key="6">
    <source>
        <dbReference type="ARBA" id="ARBA00023242"/>
    </source>
</evidence>
<evidence type="ECO:0008006" key="11">
    <source>
        <dbReference type="Google" id="ProtNLM"/>
    </source>
</evidence>
<dbReference type="SMART" id="SM00066">
    <property type="entry name" value="GAL4"/>
    <property type="match status" value="1"/>
</dbReference>
<dbReference type="GO" id="GO:0006351">
    <property type="term" value="P:DNA-templated transcription"/>
    <property type="evidence" value="ECO:0007669"/>
    <property type="project" value="InterPro"/>
</dbReference>
<dbReference type="Pfam" id="PF04082">
    <property type="entry name" value="Fungal_trans"/>
    <property type="match status" value="1"/>
</dbReference>
<dbReference type="Pfam" id="PF00172">
    <property type="entry name" value="Zn_clus"/>
    <property type="match status" value="1"/>
</dbReference>
<gene>
    <name evidence="9" type="ORF">N7476_009045</name>
</gene>
<dbReference type="GO" id="GO:0005634">
    <property type="term" value="C:nucleus"/>
    <property type="evidence" value="ECO:0007669"/>
    <property type="project" value="UniProtKB-SubCell"/>
</dbReference>
<evidence type="ECO:0000259" key="8">
    <source>
        <dbReference type="SMART" id="SM00906"/>
    </source>
</evidence>
<evidence type="ECO:0000256" key="1">
    <source>
        <dbReference type="ARBA" id="ARBA00004123"/>
    </source>
</evidence>
<evidence type="ECO:0000259" key="7">
    <source>
        <dbReference type="SMART" id="SM00066"/>
    </source>
</evidence>
<sequence>MEMTLDPLHAGSIKRIRQACANCSTPNRRRKKTKCSGERPICFHCRRNRLACIYEPYAATIGDPNPMPPMAPTGDNPDLNNTDLMQRISTIESRLAELSGRGPLQSSSYFQNPTLPMNQNLPSPGDSDFPLFPSLSLPPIGYSSFPPVPVLSSVIDTYFEHVHNQPYSYFQEASFRQKFQSNTLPRCLILAVLSSAVRFSKNDYFTGKTQDASEKFARESWLSVLTEHLTVEDNLNVFVVQTVNLLAVVDYTAGRVSSGWLKIGLAARISQDLHLMVEPDDWIPIVEQEERRRAFWSAYLIDKLISCGRSRPLVILDEDCNVQLPCDEQTFKNGDRRKTNTIGQLLNWNFEVTESPSPFALVMLMASIFGRCTRYVHQNRRADEIPPWDPKSEFSAINSSLLLLESYSKAGNRRISEILYNESQANTTIERQEVGHLVFAHTMFHLCHCLLNHPFLVRLRLKSFGSKAPTSFSARSLQVGCDHARQLMDVLRDASENGCRIESSFYAYCIAIAGGINSLASHFEHQNAEHRQSDILYYFNESLDALKRLAKLWVHAANMAVRLQEFHDMSHQFATLLDPTCLMEDFDPASQEILWSMIDYGILGADPRKKPLTPKTGISNLPSPTPWAIGLDMLGNAPSRFEGGNTADLFNGMTPTLRLNEVDEPLYAMGGTKISPTTAAILAHVLVYPLDM</sequence>
<evidence type="ECO:0000313" key="9">
    <source>
        <dbReference type="EMBL" id="KAJ5308389.1"/>
    </source>
</evidence>
<dbReference type="CDD" id="cd00067">
    <property type="entry name" value="GAL4"/>
    <property type="match status" value="1"/>
</dbReference>
<reference evidence="9" key="1">
    <citation type="submission" date="2022-12" db="EMBL/GenBank/DDBJ databases">
        <authorList>
            <person name="Petersen C."/>
        </authorList>
    </citation>
    <scope>NUCLEOTIDE SEQUENCE</scope>
    <source>
        <strain evidence="9">IBT 21472</strain>
    </source>
</reference>
<feature type="domain" description="Zn(2)-C6 fungal-type" evidence="7">
    <location>
        <begin position="14"/>
        <end position="63"/>
    </location>
</feature>
<keyword evidence="6" id="KW-0539">Nucleus</keyword>
<dbReference type="PANTHER" id="PTHR47338">
    <property type="entry name" value="ZN(II)2CYS6 TRANSCRIPTION FACTOR (EUROFUNG)-RELATED"/>
    <property type="match status" value="1"/>
</dbReference>
<evidence type="ECO:0000256" key="3">
    <source>
        <dbReference type="ARBA" id="ARBA00023015"/>
    </source>
</evidence>
<dbReference type="SUPFAM" id="SSF57701">
    <property type="entry name" value="Zn2/Cys6 DNA-binding domain"/>
    <property type="match status" value="1"/>
</dbReference>
<keyword evidence="4" id="KW-0238">DNA-binding</keyword>
<keyword evidence="5" id="KW-0804">Transcription</keyword>
<dbReference type="InterPro" id="IPR050815">
    <property type="entry name" value="TF_fung"/>
</dbReference>
<proteinExistence type="predicted"/>
<dbReference type="EMBL" id="JAPZBO010000008">
    <property type="protein sequence ID" value="KAJ5308389.1"/>
    <property type="molecule type" value="Genomic_DNA"/>
</dbReference>
<dbReference type="InterPro" id="IPR007219">
    <property type="entry name" value="XnlR_reg_dom"/>
</dbReference>
<comment type="subcellular location">
    <subcellularLocation>
        <location evidence="1">Nucleus</location>
    </subcellularLocation>
</comment>
<dbReference type="AlphaFoldDB" id="A0A9W9U2N2"/>
<evidence type="ECO:0000313" key="10">
    <source>
        <dbReference type="Proteomes" id="UP001147746"/>
    </source>
</evidence>
<evidence type="ECO:0000256" key="5">
    <source>
        <dbReference type="ARBA" id="ARBA00023163"/>
    </source>
</evidence>
<keyword evidence="2" id="KW-0479">Metal-binding</keyword>
<name>A0A9W9U2N2_9EURO</name>
<dbReference type="CDD" id="cd12148">
    <property type="entry name" value="fungal_TF_MHR"/>
    <property type="match status" value="1"/>
</dbReference>
<protein>
    <recommendedName>
        <fullName evidence="11">Zn(2)-C6 fungal-type domain-containing protein</fullName>
    </recommendedName>
</protein>
<dbReference type="PANTHER" id="PTHR47338:SF4">
    <property type="entry name" value="ZN(II)2CYS6 TRANSCRIPTION FACTOR (EUROFUNG)"/>
    <property type="match status" value="1"/>
</dbReference>
<keyword evidence="3" id="KW-0805">Transcription regulation</keyword>
<accession>A0A9W9U2N2</accession>
<dbReference type="OrthoDB" id="424974at2759"/>
<dbReference type="GO" id="GO:0000981">
    <property type="term" value="F:DNA-binding transcription factor activity, RNA polymerase II-specific"/>
    <property type="evidence" value="ECO:0007669"/>
    <property type="project" value="InterPro"/>
</dbReference>
<reference evidence="9" key="2">
    <citation type="journal article" date="2023" name="IMA Fungus">
        <title>Comparative genomic study of the Penicillium genus elucidates a diverse pangenome and 15 lateral gene transfer events.</title>
        <authorList>
            <person name="Petersen C."/>
            <person name="Sorensen T."/>
            <person name="Nielsen M.R."/>
            <person name="Sondergaard T.E."/>
            <person name="Sorensen J.L."/>
            <person name="Fitzpatrick D.A."/>
            <person name="Frisvad J.C."/>
            <person name="Nielsen K.L."/>
        </authorList>
    </citation>
    <scope>NUCLEOTIDE SEQUENCE</scope>
    <source>
        <strain evidence="9">IBT 21472</strain>
    </source>
</reference>
<dbReference type="GO" id="GO:0003677">
    <property type="term" value="F:DNA binding"/>
    <property type="evidence" value="ECO:0007669"/>
    <property type="project" value="UniProtKB-KW"/>
</dbReference>
<dbReference type="Gene3D" id="4.10.240.10">
    <property type="entry name" value="Zn(2)-C6 fungal-type DNA-binding domain"/>
    <property type="match status" value="1"/>
</dbReference>
<dbReference type="GO" id="GO:0008270">
    <property type="term" value="F:zinc ion binding"/>
    <property type="evidence" value="ECO:0007669"/>
    <property type="project" value="InterPro"/>
</dbReference>
<evidence type="ECO:0000256" key="4">
    <source>
        <dbReference type="ARBA" id="ARBA00023125"/>
    </source>
</evidence>
<evidence type="ECO:0000256" key="2">
    <source>
        <dbReference type="ARBA" id="ARBA00022723"/>
    </source>
</evidence>
<organism evidence="9 10">
    <name type="scientific">Penicillium atrosanguineum</name>
    <dbReference type="NCBI Taxonomy" id="1132637"/>
    <lineage>
        <taxon>Eukaryota</taxon>
        <taxon>Fungi</taxon>
        <taxon>Dikarya</taxon>
        <taxon>Ascomycota</taxon>
        <taxon>Pezizomycotina</taxon>
        <taxon>Eurotiomycetes</taxon>
        <taxon>Eurotiomycetidae</taxon>
        <taxon>Eurotiales</taxon>
        <taxon>Aspergillaceae</taxon>
        <taxon>Penicillium</taxon>
    </lineage>
</organism>
<comment type="caution">
    <text evidence="9">The sequence shown here is derived from an EMBL/GenBank/DDBJ whole genome shotgun (WGS) entry which is preliminary data.</text>
</comment>
<keyword evidence="10" id="KW-1185">Reference proteome</keyword>
<dbReference type="Proteomes" id="UP001147746">
    <property type="component" value="Unassembled WGS sequence"/>
</dbReference>
<dbReference type="InterPro" id="IPR001138">
    <property type="entry name" value="Zn2Cys6_DnaBD"/>
</dbReference>
<dbReference type="SMART" id="SM00906">
    <property type="entry name" value="Fungal_trans"/>
    <property type="match status" value="1"/>
</dbReference>
<dbReference type="InterPro" id="IPR036864">
    <property type="entry name" value="Zn2-C6_fun-type_DNA-bd_sf"/>
</dbReference>
<feature type="domain" description="Xylanolytic transcriptional activator regulatory" evidence="8">
    <location>
        <begin position="259"/>
        <end position="331"/>
    </location>
</feature>